<protein>
    <submittedName>
        <fullName evidence="7">O-antigen ligase</fullName>
    </submittedName>
</protein>
<dbReference type="EMBL" id="RBKT01000001">
    <property type="protein sequence ID" value="RKR89884.1"/>
    <property type="molecule type" value="Genomic_DNA"/>
</dbReference>
<feature type="transmembrane region" description="Helical" evidence="5">
    <location>
        <begin position="187"/>
        <end position="209"/>
    </location>
</feature>
<name>A0A495JND5_9ACTN</name>
<accession>A0A495JND5</accession>
<evidence type="ECO:0000259" key="6">
    <source>
        <dbReference type="Pfam" id="PF04932"/>
    </source>
</evidence>
<feature type="transmembrane region" description="Helical" evidence="5">
    <location>
        <begin position="93"/>
        <end position="115"/>
    </location>
</feature>
<evidence type="ECO:0000256" key="3">
    <source>
        <dbReference type="ARBA" id="ARBA00022989"/>
    </source>
</evidence>
<gene>
    <name evidence="7" type="ORF">BDK92_4243</name>
</gene>
<evidence type="ECO:0000256" key="5">
    <source>
        <dbReference type="SAM" id="Phobius"/>
    </source>
</evidence>
<proteinExistence type="predicted"/>
<evidence type="ECO:0000313" key="7">
    <source>
        <dbReference type="EMBL" id="RKR89884.1"/>
    </source>
</evidence>
<comment type="caution">
    <text evidence="7">The sequence shown here is derived from an EMBL/GenBank/DDBJ whole genome shotgun (WGS) entry which is preliminary data.</text>
</comment>
<keyword evidence="7" id="KW-0436">Ligase</keyword>
<dbReference type="GO" id="GO:0016874">
    <property type="term" value="F:ligase activity"/>
    <property type="evidence" value="ECO:0007669"/>
    <property type="project" value="UniProtKB-KW"/>
</dbReference>
<dbReference type="AlphaFoldDB" id="A0A495JND5"/>
<feature type="transmembrane region" description="Helical" evidence="5">
    <location>
        <begin position="383"/>
        <end position="400"/>
    </location>
</feature>
<reference evidence="7 8" key="1">
    <citation type="submission" date="2018-10" db="EMBL/GenBank/DDBJ databases">
        <title>Sequencing the genomes of 1000 actinobacteria strains.</title>
        <authorList>
            <person name="Klenk H.-P."/>
        </authorList>
    </citation>
    <scope>NUCLEOTIDE SEQUENCE [LARGE SCALE GENOMIC DNA]</scope>
    <source>
        <strain evidence="7 8">DSM 45175</strain>
    </source>
</reference>
<feature type="transmembrane region" description="Helical" evidence="5">
    <location>
        <begin position="12"/>
        <end position="32"/>
    </location>
</feature>
<feature type="transmembrane region" description="Helical" evidence="5">
    <location>
        <begin position="69"/>
        <end position="87"/>
    </location>
</feature>
<sequence length="485" mass="52680">MKRVLSIVGGVPLRVGVLVLFALAVPQFYFLPQGTMDIALSSIVAILLVPTAVVWAWRNLGVQRLLRTWLMYGLLGLLAARILALLWSPDAGYGRLPMVLLAQFIMTLVLMYGAASEKPDFLRQIQFFYWPLVMLQTFLVALFRVFPGVEDAYLRSIAGLFAGQNTVSGLFDVNRNNVLDPTKSGGVFINANVAGLFLGVSAMAAFAVWSRTRQRLVLVAGVVALTGVWFTGSKSGRMFAVVLPLAALAAYFWRRLKPALRRYLLIGAGVATVGAIVLLSTGGGFATAVRGAFGQRTDIWGYGAEAFVESPLLGLGWGGWQEGFAVYAAAHGIYSPNFPPHNILLAAWASTGLVGLVLTILVFGAMLGLVVKAFKRSSDHNSLFVAWTGAAFVWVIVQAMGENTDVFGEIHLIPVLALLLCYLIDVPRQETTDRVTDADFWNRETSIIPAIRDVYPEPGHGNAYLPPPVYRAGPGDQGPSWHQRP</sequence>
<feature type="transmembrane region" description="Helical" evidence="5">
    <location>
        <begin position="38"/>
        <end position="57"/>
    </location>
</feature>
<feature type="transmembrane region" description="Helical" evidence="5">
    <location>
        <begin position="216"/>
        <end position="232"/>
    </location>
</feature>
<dbReference type="InterPro" id="IPR051533">
    <property type="entry name" value="WaaL-like"/>
</dbReference>
<dbReference type="Proteomes" id="UP000277671">
    <property type="component" value="Unassembled WGS sequence"/>
</dbReference>
<feature type="transmembrane region" description="Helical" evidence="5">
    <location>
        <begin position="127"/>
        <end position="146"/>
    </location>
</feature>
<feature type="domain" description="O-antigen ligase-related" evidence="6">
    <location>
        <begin position="221"/>
        <end position="359"/>
    </location>
</feature>
<evidence type="ECO:0000256" key="4">
    <source>
        <dbReference type="ARBA" id="ARBA00023136"/>
    </source>
</evidence>
<keyword evidence="2 5" id="KW-0812">Transmembrane</keyword>
<dbReference type="PANTHER" id="PTHR37422:SF13">
    <property type="entry name" value="LIPOPOLYSACCHARIDE BIOSYNTHESIS PROTEIN PA4999-RELATED"/>
    <property type="match status" value="1"/>
</dbReference>
<keyword evidence="3 5" id="KW-1133">Transmembrane helix</keyword>
<evidence type="ECO:0000256" key="1">
    <source>
        <dbReference type="ARBA" id="ARBA00004141"/>
    </source>
</evidence>
<dbReference type="Pfam" id="PF04932">
    <property type="entry name" value="Wzy_C"/>
    <property type="match status" value="1"/>
</dbReference>
<evidence type="ECO:0000313" key="8">
    <source>
        <dbReference type="Proteomes" id="UP000277671"/>
    </source>
</evidence>
<feature type="transmembrane region" description="Helical" evidence="5">
    <location>
        <begin position="345"/>
        <end position="371"/>
    </location>
</feature>
<dbReference type="InterPro" id="IPR007016">
    <property type="entry name" value="O-antigen_ligase-rel_domated"/>
</dbReference>
<feature type="transmembrane region" description="Helical" evidence="5">
    <location>
        <begin position="238"/>
        <end position="256"/>
    </location>
</feature>
<dbReference type="OrthoDB" id="4761355at2"/>
<evidence type="ECO:0000256" key="2">
    <source>
        <dbReference type="ARBA" id="ARBA00022692"/>
    </source>
</evidence>
<feature type="transmembrane region" description="Helical" evidence="5">
    <location>
        <begin position="406"/>
        <end position="424"/>
    </location>
</feature>
<organism evidence="7 8">
    <name type="scientific">Micromonospora pisi</name>
    <dbReference type="NCBI Taxonomy" id="589240"/>
    <lineage>
        <taxon>Bacteria</taxon>
        <taxon>Bacillati</taxon>
        <taxon>Actinomycetota</taxon>
        <taxon>Actinomycetes</taxon>
        <taxon>Micromonosporales</taxon>
        <taxon>Micromonosporaceae</taxon>
        <taxon>Micromonospora</taxon>
    </lineage>
</organism>
<keyword evidence="8" id="KW-1185">Reference proteome</keyword>
<keyword evidence="4 5" id="KW-0472">Membrane</keyword>
<dbReference type="GO" id="GO:0016020">
    <property type="term" value="C:membrane"/>
    <property type="evidence" value="ECO:0007669"/>
    <property type="project" value="UniProtKB-SubCell"/>
</dbReference>
<dbReference type="PANTHER" id="PTHR37422">
    <property type="entry name" value="TEICHURONIC ACID BIOSYNTHESIS PROTEIN TUAE"/>
    <property type="match status" value="1"/>
</dbReference>
<comment type="subcellular location">
    <subcellularLocation>
        <location evidence="1">Membrane</location>
        <topology evidence="1">Multi-pass membrane protein</topology>
    </subcellularLocation>
</comment>
<feature type="transmembrane region" description="Helical" evidence="5">
    <location>
        <begin position="263"/>
        <end position="286"/>
    </location>
</feature>